<evidence type="ECO:0000256" key="2">
    <source>
        <dbReference type="ARBA" id="ARBA00023002"/>
    </source>
</evidence>
<dbReference type="AlphaFoldDB" id="A0A1D7QYE9"/>
<dbReference type="PANTHER" id="PTHR42659:SF9">
    <property type="entry name" value="XANTHINE DEHYDROGENASE FAD-BINDING SUBUNIT XDHB-RELATED"/>
    <property type="match status" value="1"/>
</dbReference>
<dbReference type="InterPro" id="IPR051312">
    <property type="entry name" value="Diverse_Substr_Oxidored"/>
</dbReference>
<evidence type="ECO:0000313" key="4">
    <source>
        <dbReference type="EMBL" id="AOM84034.1"/>
    </source>
</evidence>
<dbReference type="RefSeq" id="WP_069365951.1">
    <property type="nucleotide sequence ID" value="NZ_CP012502.1"/>
</dbReference>
<dbReference type="InterPro" id="IPR036683">
    <property type="entry name" value="CO_DH_flav_C_dom_sf"/>
</dbReference>
<dbReference type="InterPro" id="IPR002346">
    <property type="entry name" value="Mopterin_DH_FAD-bd"/>
</dbReference>
<accession>A0A1D7QYE9</accession>
<dbReference type="EC" id="1.17.1.4" evidence="4"/>
<protein>
    <submittedName>
        <fullName evidence="4">Xanthine dehydrogenase, FAD binding subunit</fullName>
        <ecNumber evidence="4">1.17.1.4</ecNumber>
    </submittedName>
</protein>
<dbReference type="EMBL" id="CP012502">
    <property type="protein sequence ID" value="AOM84034.1"/>
    <property type="molecule type" value="Genomic_DNA"/>
</dbReference>
<gene>
    <name evidence="4" type="primary">pucC</name>
    <name evidence="4" type="ORF">BBEV_2696</name>
</gene>
<evidence type="ECO:0000313" key="5">
    <source>
        <dbReference type="Proteomes" id="UP000094463"/>
    </source>
</evidence>
<dbReference type="SMART" id="SM01092">
    <property type="entry name" value="CO_deh_flav_C"/>
    <property type="match status" value="1"/>
</dbReference>
<keyword evidence="5" id="KW-1185">Reference proteome</keyword>
<sequence length="288" mass="32436">MPMKTIQAPESLEEAWFCKDNAPDDSLWLSGTTWLRTQWEAGQLNDAKQWIRLDRIPELNQGIHLAEEELRISSMTTFAELEEDERIREKAPIFSKAIKQIAAPSIREQATIGGNIATGIGDSLPALIALDARISYDDHLKRRELLLTDWLQEGCPGLIVELILPKTEENLSLTFYEKTGRREAFIPSAVTVAISGRLNKKSGTFSHIRAAAAGGTMEPVRLKQLEQSLMAVPLVEGKHYRLLQEQILKDYSPPEDPFLSKSYKQRVASNLIIQNIHSYIEGDHYAAE</sequence>
<keyword evidence="1" id="KW-0285">Flavoprotein</keyword>
<name>A0A1D7QYE9_9BACI</name>
<feature type="domain" description="FAD-binding PCMH-type" evidence="3">
    <location>
        <begin position="1"/>
        <end position="169"/>
    </location>
</feature>
<dbReference type="STRING" id="632773.BBEV_2696"/>
<dbReference type="Proteomes" id="UP000094463">
    <property type="component" value="Chromosome"/>
</dbReference>
<proteinExistence type="predicted"/>
<dbReference type="Gene3D" id="3.30.465.10">
    <property type="match status" value="1"/>
</dbReference>
<dbReference type="PATRIC" id="fig|632773.3.peg.2834"/>
<reference evidence="4 5" key="1">
    <citation type="submission" date="2015-08" db="EMBL/GenBank/DDBJ databases">
        <title>The complete genome sequence of Bacillus beveridgei MLTeJB.</title>
        <authorList>
            <person name="Hanson T.E."/>
            <person name="Mesa C."/>
            <person name="Basesman S.M."/>
            <person name="Oremland R.S."/>
        </authorList>
    </citation>
    <scope>NUCLEOTIDE SEQUENCE [LARGE SCALE GENOMIC DNA]</scope>
    <source>
        <strain evidence="4 5">MLTeJB</strain>
    </source>
</reference>
<dbReference type="GO" id="GO:0004854">
    <property type="term" value="F:xanthine dehydrogenase activity"/>
    <property type="evidence" value="ECO:0007669"/>
    <property type="project" value="UniProtKB-EC"/>
</dbReference>
<organism evidence="4 5">
    <name type="scientific">Salisediminibacterium beveridgei</name>
    <dbReference type="NCBI Taxonomy" id="632773"/>
    <lineage>
        <taxon>Bacteria</taxon>
        <taxon>Bacillati</taxon>
        <taxon>Bacillota</taxon>
        <taxon>Bacilli</taxon>
        <taxon>Bacillales</taxon>
        <taxon>Bacillaceae</taxon>
        <taxon>Salisediminibacterium</taxon>
    </lineage>
</organism>
<dbReference type="InterPro" id="IPR005107">
    <property type="entry name" value="CO_DH_flav_C"/>
</dbReference>
<dbReference type="SUPFAM" id="SSF56176">
    <property type="entry name" value="FAD-binding/transporter-associated domain-like"/>
    <property type="match status" value="1"/>
</dbReference>
<evidence type="ECO:0000259" key="3">
    <source>
        <dbReference type="PROSITE" id="PS51387"/>
    </source>
</evidence>
<dbReference type="Gene3D" id="3.30.390.50">
    <property type="entry name" value="CO dehydrogenase flavoprotein, C-terminal domain"/>
    <property type="match status" value="1"/>
</dbReference>
<dbReference type="KEGG" id="bbev:BBEV_2696"/>
<dbReference type="Pfam" id="PF03450">
    <property type="entry name" value="CO_deh_flav_C"/>
    <property type="match status" value="1"/>
</dbReference>
<dbReference type="PROSITE" id="PS51387">
    <property type="entry name" value="FAD_PCMH"/>
    <property type="match status" value="1"/>
</dbReference>
<dbReference type="InterPro" id="IPR016169">
    <property type="entry name" value="FAD-bd_PCMH_sub2"/>
</dbReference>
<dbReference type="Pfam" id="PF00941">
    <property type="entry name" value="FAD_binding_5"/>
    <property type="match status" value="1"/>
</dbReference>
<dbReference type="InterPro" id="IPR036318">
    <property type="entry name" value="FAD-bd_PCMH-like_sf"/>
</dbReference>
<evidence type="ECO:0000256" key="1">
    <source>
        <dbReference type="ARBA" id="ARBA00022630"/>
    </source>
</evidence>
<dbReference type="GO" id="GO:0071949">
    <property type="term" value="F:FAD binding"/>
    <property type="evidence" value="ECO:0007669"/>
    <property type="project" value="InterPro"/>
</dbReference>
<dbReference type="SUPFAM" id="SSF55447">
    <property type="entry name" value="CO dehydrogenase flavoprotein C-terminal domain-like"/>
    <property type="match status" value="1"/>
</dbReference>
<dbReference type="PANTHER" id="PTHR42659">
    <property type="entry name" value="XANTHINE DEHYDROGENASE SUBUNIT C-RELATED"/>
    <property type="match status" value="1"/>
</dbReference>
<dbReference type="InterPro" id="IPR016166">
    <property type="entry name" value="FAD-bd_PCMH"/>
</dbReference>
<keyword evidence="2 4" id="KW-0560">Oxidoreductase</keyword>